<protein>
    <submittedName>
        <fullName evidence="2">Uncharacterized protein</fullName>
    </submittedName>
</protein>
<dbReference type="EMBL" id="LR796558">
    <property type="protein sequence ID" value="CAB4151571.1"/>
    <property type="molecule type" value="Genomic_DNA"/>
</dbReference>
<sequence>MAFNREAALAEGYTEDEINAYMQAEAAKNKETPVTVDPGEPPPPPTTPMKTVEPTASSVGTTAAVGVAPYVGTAALGAGGLYGAGVAKQAFDAYKQGNAVKQAHIDLQYDKMQQAANKAAGVGPAVPTGGAQVGSVAPAGGVAANEPMGQKPASMNSRVQAAAANNIKNLPPATMMGNVGKMAGRVLPGAGTVLNAYDAYDRAKQGDYVGAGIAGLGAAASPFPVVGTAVGMGTGAINAYRDYRKQQEEEEKRRMTK</sequence>
<gene>
    <name evidence="2" type="ORF">UFOVP592_23</name>
</gene>
<proteinExistence type="predicted"/>
<evidence type="ECO:0000256" key="1">
    <source>
        <dbReference type="SAM" id="MobiDB-lite"/>
    </source>
</evidence>
<evidence type="ECO:0000313" key="2">
    <source>
        <dbReference type="EMBL" id="CAB4151571.1"/>
    </source>
</evidence>
<reference evidence="2" key="1">
    <citation type="submission" date="2020-04" db="EMBL/GenBank/DDBJ databases">
        <authorList>
            <person name="Chiriac C."/>
            <person name="Salcher M."/>
            <person name="Ghai R."/>
            <person name="Kavagutti S V."/>
        </authorList>
    </citation>
    <scope>NUCLEOTIDE SEQUENCE</scope>
</reference>
<accession>A0A6J5N0D9</accession>
<name>A0A6J5N0D9_9CAUD</name>
<feature type="region of interest" description="Disordered" evidence="1">
    <location>
        <begin position="20"/>
        <end position="56"/>
    </location>
</feature>
<organism evidence="2">
    <name type="scientific">uncultured Caudovirales phage</name>
    <dbReference type="NCBI Taxonomy" id="2100421"/>
    <lineage>
        <taxon>Viruses</taxon>
        <taxon>Duplodnaviria</taxon>
        <taxon>Heunggongvirae</taxon>
        <taxon>Uroviricota</taxon>
        <taxon>Caudoviricetes</taxon>
        <taxon>Peduoviridae</taxon>
        <taxon>Maltschvirus</taxon>
        <taxon>Maltschvirus maltsch</taxon>
    </lineage>
</organism>